<feature type="transmembrane region" description="Helical" evidence="5">
    <location>
        <begin position="35"/>
        <end position="53"/>
    </location>
</feature>
<feature type="transmembrane region" description="Helical" evidence="5">
    <location>
        <begin position="146"/>
        <end position="170"/>
    </location>
</feature>
<feature type="transmembrane region" description="Helical" evidence="5">
    <location>
        <begin position="59"/>
        <end position="91"/>
    </location>
</feature>
<feature type="transmembrane region" description="Helical" evidence="5">
    <location>
        <begin position="103"/>
        <end position="126"/>
    </location>
</feature>
<sequence length="208" mass="23202">MKTTEYQDNLNPFIAIWTRPRETVRYVIEEKESNFSFLLIVLSGFVGGLLSSLDSELFLPVWGILLLALIGGPIGAVVSTAIGAGIYLLVGRLFKGEATYTEMFRAILTGQIPQIWLFPLLLFWMLVFPETYFVESDQLPFEDTNLLSMIFFLILGVVSIWTFVVQCKAVGEAHRLSAWKGFFIIVLPGIVFIGVIVAIIAAVLTTIM</sequence>
<name>A0ABM6IVN4_9BACL</name>
<evidence type="ECO:0000313" key="8">
    <source>
        <dbReference type="Proteomes" id="UP000189661"/>
    </source>
</evidence>
<dbReference type="RefSeq" id="WP_071152726.1">
    <property type="nucleotide sequence ID" value="NZ_CP019401.1"/>
</dbReference>
<protein>
    <recommendedName>
        <fullName evidence="6">Yip1 domain-containing protein</fullName>
    </recommendedName>
</protein>
<feature type="domain" description="Yip1" evidence="6">
    <location>
        <begin position="15"/>
        <end position="199"/>
    </location>
</feature>
<dbReference type="Proteomes" id="UP000189661">
    <property type="component" value="Chromosome"/>
</dbReference>
<evidence type="ECO:0000256" key="5">
    <source>
        <dbReference type="SAM" id="Phobius"/>
    </source>
</evidence>
<dbReference type="EMBL" id="CP019401">
    <property type="protein sequence ID" value="AQU80647.1"/>
    <property type="molecule type" value="Genomic_DNA"/>
</dbReference>
<keyword evidence="2 5" id="KW-0812">Transmembrane</keyword>
<accession>A0ABM6IVN4</accession>
<reference evidence="7 8" key="1">
    <citation type="submission" date="2017-01" db="EMBL/GenBank/DDBJ databases">
        <title>Planococcus faecalis genome complete sequence.</title>
        <authorList>
            <person name="Lee P.C."/>
        </authorList>
    </citation>
    <scope>NUCLEOTIDE SEQUENCE [LARGE SCALE GENOMIC DNA]</scope>
    <source>
        <strain evidence="7 8">AJ003</strain>
    </source>
</reference>
<evidence type="ECO:0000259" key="6">
    <source>
        <dbReference type="Pfam" id="PF04893"/>
    </source>
</evidence>
<keyword evidence="4 5" id="KW-0472">Membrane</keyword>
<dbReference type="InterPro" id="IPR006977">
    <property type="entry name" value="Yip1_dom"/>
</dbReference>
<keyword evidence="8" id="KW-1185">Reference proteome</keyword>
<gene>
    <name evidence="7" type="ORF">AJGP001_15720</name>
</gene>
<comment type="subcellular location">
    <subcellularLocation>
        <location evidence="1">Membrane</location>
        <topology evidence="1">Multi-pass membrane protein</topology>
    </subcellularLocation>
</comment>
<keyword evidence="3 5" id="KW-1133">Transmembrane helix</keyword>
<evidence type="ECO:0000256" key="3">
    <source>
        <dbReference type="ARBA" id="ARBA00022989"/>
    </source>
</evidence>
<organism evidence="7 8">
    <name type="scientific">Planococcus faecalis</name>
    <dbReference type="NCBI Taxonomy" id="1598147"/>
    <lineage>
        <taxon>Bacteria</taxon>
        <taxon>Bacillati</taxon>
        <taxon>Bacillota</taxon>
        <taxon>Bacilli</taxon>
        <taxon>Bacillales</taxon>
        <taxon>Caryophanaceae</taxon>
        <taxon>Planococcus</taxon>
    </lineage>
</organism>
<dbReference type="Pfam" id="PF04893">
    <property type="entry name" value="Yip1"/>
    <property type="match status" value="1"/>
</dbReference>
<proteinExistence type="predicted"/>
<evidence type="ECO:0000256" key="4">
    <source>
        <dbReference type="ARBA" id="ARBA00023136"/>
    </source>
</evidence>
<feature type="transmembrane region" description="Helical" evidence="5">
    <location>
        <begin position="182"/>
        <end position="207"/>
    </location>
</feature>
<evidence type="ECO:0000256" key="1">
    <source>
        <dbReference type="ARBA" id="ARBA00004141"/>
    </source>
</evidence>
<evidence type="ECO:0000313" key="7">
    <source>
        <dbReference type="EMBL" id="AQU80647.1"/>
    </source>
</evidence>
<evidence type="ECO:0000256" key="2">
    <source>
        <dbReference type="ARBA" id="ARBA00022692"/>
    </source>
</evidence>